<dbReference type="Gene3D" id="3.40.50.720">
    <property type="entry name" value="NAD(P)-binding Rossmann-like Domain"/>
    <property type="match status" value="1"/>
</dbReference>
<comment type="similarity">
    <text evidence="1 2">Belongs to the dTDP-4-dehydrorhamnose reductase family.</text>
</comment>
<dbReference type="Pfam" id="PF04321">
    <property type="entry name" value="RmlD_sub_bind"/>
    <property type="match status" value="1"/>
</dbReference>
<keyword evidence="2" id="KW-0521">NADP</keyword>
<dbReference type="PANTHER" id="PTHR10491">
    <property type="entry name" value="DTDP-4-DEHYDRORHAMNOSE REDUCTASE"/>
    <property type="match status" value="1"/>
</dbReference>
<comment type="function">
    <text evidence="2">Catalyzes the reduction of dTDP-6-deoxy-L-lyxo-4-hexulose to yield dTDP-L-rhamnose.</text>
</comment>
<evidence type="ECO:0000259" key="3">
    <source>
        <dbReference type="Pfam" id="PF04321"/>
    </source>
</evidence>
<dbReference type="EMBL" id="LBPN01000005">
    <property type="protein sequence ID" value="KKP59687.1"/>
    <property type="molecule type" value="Genomic_DNA"/>
</dbReference>
<comment type="caution">
    <text evidence="4">The sequence shown here is derived from an EMBL/GenBank/DDBJ whole genome shotgun (WGS) entry which is preliminary data.</text>
</comment>
<evidence type="ECO:0000256" key="2">
    <source>
        <dbReference type="RuleBase" id="RU364082"/>
    </source>
</evidence>
<reference evidence="4 5" key="1">
    <citation type="journal article" date="2015" name="Nature">
        <title>rRNA introns, odd ribosomes, and small enigmatic genomes across a large radiation of phyla.</title>
        <authorList>
            <person name="Brown C.T."/>
            <person name="Hug L.A."/>
            <person name="Thomas B.C."/>
            <person name="Sharon I."/>
            <person name="Castelle C.J."/>
            <person name="Singh A."/>
            <person name="Wilkins M.J."/>
            <person name="Williams K.H."/>
            <person name="Banfield J.F."/>
        </authorList>
    </citation>
    <scope>NUCLEOTIDE SEQUENCE [LARGE SCALE GENOMIC DNA]</scope>
</reference>
<comment type="pathway">
    <text evidence="2">Carbohydrate biosynthesis; dTDP-L-rhamnose biosynthesis.</text>
</comment>
<dbReference type="InterPro" id="IPR029903">
    <property type="entry name" value="RmlD-like-bd"/>
</dbReference>
<dbReference type="GO" id="GO:0008831">
    <property type="term" value="F:dTDP-4-dehydrorhamnose reductase activity"/>
    <property type="evidence" value="ECO:0007669"/>
    <property type="project" value="UniProtKB-EC"/>
</dbReference>
<proteinExistence type="inferred from homology"/>
<keyword evidence="2" id="KW-0560">Oxidoreductase</keyword>
<dbReference type="SUPFAM" id="SSF51735">
    <property type="entry name" value="NAD(P)-binding Rossmann-fold domains"/>
    <property type="match status" value="1"/>
</dbReference>
<dbReference type="STRING" id="1618434.UR52_C0005G0011"/>
<dbReference type="PANTHER" id="PTHR10491:SF4">
    <property type="entry name" value="METHIONINE ADENOSYLTRANSFERASE 2 SUBUNIT BETA"/>
    <property type="match status" value="1"/>
</dbReference>
<accession>A0A0G0DX21</accession>
<evidence type="ECO:0000256" key="1">
    <source>
        <dbReference type="ARBA" id="ARBA00010944"/>
    </source>
</evidence>
<feature type="domain" description="RmlD-like substrate binding" evidence="3">
    <location>
        <begin position="5"/>
        <end position="287"/>
    </location>
</feature>
<dbReference type="InterPro" id="IPR005913">
    <property type="entry name" value="dTDP_dehydrorham_reduct"/>
</dbReference>
<sequence length="290" mass="32397">MKISILGTGLSGLVGSRIVELLSGKYNFEDLSFDTGIDITDKTAVLNKFTSSKAVWVLHLAAKTDVNACQIDKELGKKGNAWNINVEGTRNIVNAAAKTNKRVLFISSDFVFSGKKDFYQEQDLPDPINWYGVTKYEGEKITLKEKNNLVVRITYPYRAKCLTKKDFVHKIKTNLEESKVTQGVTDMIFAPTFIDDIAFSLDLLISQKQSGIYHVVGNSLISPYMAALEIAHKLNLNKNLIQKTTAALFYKNVAPRPLLLRTKNDKIKTLGFVPKSFSQGLDEIIKQGIL</sequence>
<evidence type="ECO:0000313" key="4">
    <source>
        <dbReference type="EMBL" id="KKP59687.1"/>
    </source>
</evidence>
<dbReference type="UniPathway" id="UPA00124"/>
<dbReference type="Gene3D" id="3.90.25.10">
    <property type="entry name" value="UDP-galactose 4-epimerase, domain 1"/>
    <property type="match status" value="1"/>
</dbReference>
<dbReference type="InterPro" id="IPR036291">
    <property type="entry name" value="NAD(P)-bd_dom_sf"/>
</dbReference>
<dbReference type="AlphaFoldDB" id="A0A0G0DX21"/>
<organism evidence="4 5">
    <name type="scientific">Candidatus Gottesmanbacteria bacterium GW2011_GWA1_34_13</name>
    <dbReference type="NCBI Taxonomy" id="1618434"/>
    <lineage>
        <taxon>Bacteria</taxon>
        <taxon>Candidatus Gottesmaniibacteriota</taxon>
    </lineage>
</organism>
<dbReference type="Proteomes" id="UP000034176">
    <property type="component" value="Unassembled WGS sequence"/>
</dbReference>
<protein>
    <recommendedName>
        <fullName evidence="2">dTDP-4-dehydrorhamnose reductase</fullName>
        <ecNumber evidence="2">1.1.1.133</ecNumber>
    </recommendedName>
</protein>
<gene>
    <name evidence="4" type="ORF">UR52_C0005G0011</name>
</gene>
<dbReference type="GO" id="GO:0019305">
    <property type="term" value="P:dTDP-rhamnose biosynthetic process"/>
    <property type="evidence" value="ECO:0007669"/>
    <property type="project" value="UniProtKB-UniPathway"/>
</dbReference>
<dbReference type="EC" id="1.1.1.133" evidence="2"/>
<name>A0A0G0DX21_9BACT</name>
<evidence type="ECO:0000313" key="5">
    <source>
        <dbReference type="Proteomes" id="UP000034176"/>
    </source>
</evidence>